<accession>A0A5N6JSK0</accession>
<evidence type="ECO:0000313" key="9">
    <source>
        <dbReference type="EMBL" id="KAB8291859.1"/>
    </source>
</evidence>
<dbReference type="GO" id="GO:0006865">
    <property type="term" value="P:amino acid transport"/>
    <property type="evidence" value="ECO:0007669"/>
    <property type="project" value="UniProtKB-KW"/>
</dbReference>
<dbReference type="AlphaFoldDB" id="A0A5N6JSK0"/>
<evidence type="ECO:0000256" key="3">
    <source>
        <dbReference type="ARBA" id="ARBA00022448"/>
    </source>
</evidence>
<feature type="transmembrane region" description="Helical" evidence="8">
    <location>
        <begin position="49"/>
        <end position="70"/>
    </location>
</feature>
<keyword evidence="8" id="KW-0926">Vacuole</keyword>
<dbReference type="OrthoDB" id="42657at2759"/>
<evidence type="ECO:0000256" key="8">
    <source>
        <dbReference type="RuleBase" id="RU363073"/>
    </source>
</evidence>
<name>A0A5N6JSK0_MONLA</name>
<comment type="similarity">
    <text evidence="2 8">Belongs to the ATG22 family.</text>
</comment>
<proteinExistence type="inferred from homology"/>
<keyword evidence="4 8" id="KW-0812">Transmembrane</keyword>
<protein>
    <recommendedName>
        <fullName evidence="8">Autophagy-related protein</fullName>
    </recommendedName>
</protein>
<keyword evidence="8" id="KW-0029">Amino-acid transport</keyword>
<evidence type="ECO:0000256" key="7">
    <source>
        <dbReference type="ARBA" id="ARBA00023136"/>
    </source>
</evidence>
<keyword evidence="6 8" id="KW-0072">Autophagy</keyword>
<dbReference type="SUPFAM" id="SSF103473">
    <property type="entry name" value="MFS general substrate transporter"/>
    <property type="match status" value="1"/>
</dbReference>
<keyword evidence="7 8" id="KW-0472">Membrane</keyword>
<comment type="function">
    <text evidence="8">Vacuolar effluxer which mediate the efflux of amino acids resulting from autophagic degradation. The release of autophagic amino acids allows the maintenance of protein synthesis and viability during nitrogen starvation.</text>
</comment>
<comment type="caution">
    <text evidence="9">The sequence shown here is derived from an EMBL/GenBank/DDBJ whole genome shotgun (WGS) entry which is preliminary data.</text>
</comment>
<comment type="caution">
    <text evidence="8">Lacks conserved residue(s) required for the propagation of feature annotation.</text>
</comment>
<dbReference type="Pfam" id="PF11700">
    <property type="entry name" value="ATG22"/>
    <property type="match status" value="2"/>
</dbReference>
<keyword evidence="3 8" id="KW-0813">Transport</keyword>
<evidence type="ECO:0000256" key="6">
    <source>
        <dbReference type="ARBA" id="ARBA00023006"/>
    </source>
</evidence>
<dbReference type="Gene3D" id="1.20.1250.20">
    <property type="entry name" value="MFS general substrate transporter like domains"/>
    <property type="match status" value="1"/>
</dbReference>
<feature type="transmembrane region" description="Helical" evidence="8">
    <location>
        <begin position="226"/>
        <end position="247"/>
    </location>
</feature>
<feature type="transmembrane region" description="Helical" evidence="8">
    <location>
        <begin position="163"/>
        <end position="180"/>
    </location>
</feature>
<evidence type="ECO:0000256" key="4">
    <source>
        <dbReference type="ARBA" id="ARBA00022692"/>
    </source>
</evidence>
<gene>
    <name evidence="9" type="ORF">EYC80_006641</name>
</gene>
<dbReference type="InterPro" id="IPR024671">
    <property type="entry name" value="Atg22-like"/>
</dbReference>
<evidence type="ECO:0000313" key="10">
    <source>
        <dbReference type="Proteomes" id="UP000326757"/>
    </source>
</evidence>
<dbReference type="GO" id="GO:0005774">
    <property type="term" value="C:vacuolar membrane"/>
    <property type="evidence" value="ECO:0007669"/>
    <property type="project" value="UniProtKB-SubCell"/>
</dbReference>
<dbReference type="PANTHER" id="PTHR23519:SF4">
    <property type="entry name" value="AUTOPHAGY-RELATED PROTEIN"/>
    <property type="match status" value="1"/>
</dbReference>
<dbReference type="EMBL" id="VIGI01000014">
    <property type="protein sequence ID" value="KAB8291859.1"/>
    <property type="molecule type" value="Genomic_DNA"/>
</dbReference>
<comment type="subcellular location">
    <subcellularLocation>
        <location evidence="1 8">Vacuole membrane</location>
        <topology evidence="1 8">Multi-pass membrane protein</topology>
    </subcellularLocation>
</comment>
<reference evidence="9 10" key="1">
    <citation type="submission" date="2019-06" db="EMBL/GenBank/DDBJ databases">
        <title>Genome Sequence of the Brown Rot Fungal Pathogen Monilinia laxa.</title>
        <authorList>
            <person name="De Miccolis Angelini R.M."/>
            <person name="Landi L."/>
            <person name="Abate D."/>
            <person name="Pollastro S."/>
            <person name="Romanazzi G."/>
            <person name="Faretra F."/>
        </authorList>
    </citation>
    <scope>NUCLEOTIDE SEQUENCE [LARGE SCALE GENOMIC DNA]</scope>
    <source>
        <strain evidence="9 10">Mlax316</strain>
    </source>
</reference>
<sequence length="289" mass="32803">MTVIFVTLGSAADYGNFGRWLLLFLTIVCWACQYGLIAIKQSSQWPEAMVLYIVSYISYGATLVFFSALFPRLARYMPHVRKARDEDLKGGKINQDEYNRIERLSQAATSILSTFGFWYIQKYFGLRTKSMFMITNVFSVLIPLYGMVGLWPVKVGYHHVNDFWVYNIVFGLLQAPYYSYSQTMMSEITPRGYEGMFSGLFGITNRASSIIGPNVIQAIIDSTNSNWMGFPFLFALCALAGIIIWFVDVEKGREDSDYQFYPKNSKDKLSLPMPTTPPITLAGANAIYT</sequence>
<feature type="transmembrane region" description="Helical" evidence="8">
    <location>
        <begin position="132"/>
        <end position="151"/>
    </location>
</feature>
<dbReference type="GO" id="GO:0006914">
    <property type="term" value="P:autophagy"/>
    <property type="evidence" value="ECO:0007669"/>
    <property type="project" value="UniProtKB-KW"/>
</dbReference>
<dbReference type="PANTHER" id="PTHR23519">
    <property type="entry name" value="AUTOPHAGY-RELATED PROTEIN 22"/>
    <property type="match status" value="1"/>
</dbReference>
<feature type="transmembrane region" description="Helical" evidence="8">
    <location>
        <begin position="20"/>
        <end position="37"/>
    </location>
</feature>
<organism evidence="9 10">
    <name type="scientific">Monilinia laxa</name>
    <name type="common">Brown rot fungus</name>
    <name type="synonym">Sclerotinia laxa</name>
    <dbReference type="NCBI Taxonomy" id="61186"/>
    <lineage>
        <taxon>Eukaryota</taxon>
        <taxon>Fungi</taxon>
        <taxon>Dikarya</taxon>
        <taxon>Ascomycota</taxon>
        <taxon>Pezizomycotina</taxon>
        <taxon>Leotiomycetes</taxon>
        <taxon>Helotiales</taxon>
        <taxon>Sclerotiniaceae</taxon>
        <taxon>Monilinia</taxon>
    </lineage>
</organism>
<evidence type="ECO:0000256" key="5">
    <source>
        <dbReference type="ARBA" id="ARBA00022989"/>
    </source>
</evidence>
<dbReference type="Proteomes" id="UP000326757">
    <property type="component" value="Unassembled WGS sequence"/>
</dbReference>
<dbReference type="InterPro" id="IPR036259">
    <property type="entry name" value="MFS_trans_sf"/>
</dbReference>
<keyword evidence="5 8" id="KW-1133">Transmembrane helix</keyword>
<dbReference type="InterPro" id="IPR050495">
    <property type="entry name" value="ATG22/LtaA_families"/>
</dbReference>
<keyword evidence="10" id="KW-1185">Reference proteome</keyword>
<evidence type="ECO:0000256" key="2">
    <source>
        <dbReference type="ARBA" id="ARBA00006978"/>
    </source>
</evidence>
<evidence type="ECO:0000256" key="1">
    <source>
        <dbReference type="ARBA" id="ARBA00004128"/>
    </source>
</evidence>